<dbReference type="CDD" id="cd13132">
    <property type="entry name" value="MATE_eukaryotic"/>
    <property type="match status" value="1"/>
</dbReference>
<dbReference type="AlphaFoldDB" id="Q6BVQ1"/>
<dbReference type="Pfam" id="PF01554">
    <property type="entry name" value="MatE"/>
    <property type="match status" value="2"/>
</dbReference>
<reference evidence="7 8" key="1">
    <citation type="journal article" date="2004" name="Nature">
        <title>Genome evolution in yeasts.</title>
        <authorList>
            <consortium name="Genolevures"/>
            <person name="Dujon B."/>
            <person name="Sherman D."/>
            <person name="Fischer G."/>
            <person name="Durrens P."/>
            <person name="Casaregola S."/>
            <person name="Lafontaine I."/>
            <person name="de Montigny J."/>
            <person name="Marck C."/>
            <person name="Neuveglise C."/>
            <person name="Talla E."/>
            <person name="Goffard N."/>
            <person name="Frangeul L."/>
            <person name="Aigle M."/>
            <person name="Anthouard V."/>
            <person name="Babour A."/>
            <person name="Barbe V."/>
            <person name="Barnay S."/>
            <person name="Blanchin S."/>
            <person name="Beckerich J.M."/>
            <person name="Beyne E."/>
            <person name="Bleykasten C."/>
            <person name="Boisrame A."/>
            <person name="Boyer J."/>
            <person name="Cattolico L."/>
            <person name="Confanioleri F."/>
            <person name="de Daruvar A."/>
            <person name="Despons L."/>
            <person name="Fabre E."/>
            <person name="Fairhead C."/>
            <person name="Ferry-Dumazet H."/>
            <person name="Groppi A."/>
            <person name="Hantraye F."/>
            <person name="Hennequin C."/>
            <person name="Jauniaux N."/>
            <person name="Joyet P."/>
            <person name="Kachouri R."/>
            <person name="Kerrest A."/>
            <person name="Koszul R."/>
            <person name="Lemaire M."/>
            <person name="Lesur I."/>
            <person name="Ma L."/>
            <person name="Muller H."/>
            <person name="Nicaud J.M."/>
            <person name="Nikolski M."/>
            <person name="Oztas S."/>
            <person name="Ozier-Kalogeropoulos O."/>
            <person name="Pellenz S."/>
            <person name="Potier S."/>
            <person name="Richard G.F."/>
            <person name="Straub M.L."/>
            <person name="Suleau A."/>
            <person name="Swennene D."/>
            <person name="Tekaia F."/>
            <person name="Wesolowski-Louvel M."/>
            <person name="Westhof E."/>
            <person name="Wirth B."/>
            <person name="Zeniou-Meyer M."/>
            <person name="Zivanovic I."/>
            <person name="Bolotin-Fukuhara M."/>
            <person name="Thierry A."/>
            <person name="Bouchier C."/>
            <person name="Caudron B."/>
            <person name="Scarpelli C."/>
            <person name="Gaillardin C."/>
            <person name="Weissenbach J."/>
            <person name="Wincker P."/>
            <person name="Souciet J.L."/>
        </authorList>
    </citation>
    <scope>NUCLEOTIDE SEQUENCE [LARGE SCALE GENOMIC DNA]</scope>
    <source>
        <strain evidence="8">ATCC 36239 / CBS 767 / BCRC 21394 / JCM 1990 / NBRC 0083 / IGC 2968</strain>
    </source>
</reference>
<comment type="subcellular location">
    <subcellularLocation>
        <location evidence="1">Membrane</location>
        <topology evidence="1">Multi-pass membrane protein</topology>
    </subcellularLocation>
</comment>
<evidence type="ECO:0000313" key="8">
    <source>
        <dbReference type="Proteomes" id="UP000000599"/>
    </source>
</evidence>
<dbReference type="OMA" id="MAMFVCE"/>
<feature type="transmembrane region" description="Helical" evidence="6">
    <location>
        <begin position="396"/>
        <end position="417"/>
    </location>
</feature>
<feature type="transmembrane region" description="Helical" evidence="6">
    <location>
        <begin position="429"/>
        <end position="449"/>
    </location>
</feature>
<keyword evidence="8" id="KW-1185">Reference proteome</keyword>
<dbReference type="KEGG" id="dha:DEHA2C00858g"/>
<dbReference type="GO" id="GO:0015297">
    <property type="term" value="F:antiporter activity"/>
    <property type="evidence" value="ECO:0007669"/>
    <property type="project" value="InterPro"/>
</dbReference>
<evidence type="ECO:0000256" key="1">
    <source>
        <dbReference type="ARBA" id="ARBA00004141"/>
    </source>
</evidence>
<dbReference type="Proteomes" id="UP000000599">
    <property type="component" value="Chromosome C"/>
</dbReference>
<feature type="transmembrane region" description="Helical" evidence="6">
    <location>
        <begin position="167"/>
        <end position="185"/>
    </location>
</feature>
<dbReference type="VEuPathDB" id="FungiDB:DEHA2C00858g"/>
<name>Q6BVQ1_DEBHA</name>
<evidence type="ECO:0000256" key="2">
    <source>
        <dbReference type="ARBA" id="ARBA00010199"/>
    </source>
</evidence>
<dbReference type="GO" id="GO:0042910">
    <property type="term" value="F:xenobiotic transmembrane transporter activity"/>
    <property type="evidence" value="ECO:0007669"/>
    <property type="project" value="InterPro"/>
</dbReference>
<evidence type="ECO:0000256" key="4">
    <source>
        <dbReference type="ARBA" id="ARBA00022989"/>
    </source>
</evidence>
<feature type="transmembrane region" description="Helical" evidence="6">
    <location>
        <begin position="353"/>
        <end position="376"/>
    </location>
</feature>
<accession>Q6BVQ1</accession>
<organism evidence="7 8">
    <name type="scientific">Debaryomyces hansenii (strain ATCC 36239 / CBS 767 / BCRC 21394 / JCM 1990 / NBRC 0083 / IGC 2968)</name>
    <name type="common">Yeast</name>
    <name type="synonym">Torulaspora hansenii</name>
    <dbReference type="NCBI Taxonomy" id="284592"/>
    <lineage>
        <taxon>Eukaryota</taxon>
        <taxon>Fungi</taxon>
        <taxon>Dikarya</taxon>
        <taxon>Ascomycota</taxon>
        <taxon>Saccharomycotina</taxon>
        <taxon>Pichiomycetes</taxon>
        <taxon>Debaryomycetaceae</taxon>
        <taxon>Debaryomyces</taxon>
    </lineage>
</organism>
<dbReference type="InterPro" id="IPR002528">
    <property type="entry name" value="MATE_fam"/>
</dbReference>
<dbReference type="RefSeq" id="XP_457718.2">
    <property type="nucleotide sequence ID" value="XM_457718.1"/>
</dbReference>
<evidence type="ECO:0000313" key="7">
    <source>
        <dbReference type="EMBL" id="CAG85744.2"/>
    </source>
</evidence>
<dbReference type="EMBL" id="CR382135">
    <property type="protein sequence ID" value="CAG85744.2"/>
    <property type="molecule type" value="Genomic_DNA"/>
</dbReference>
<feature type="transmembrane region" description="Helical" evidence="6">
    <location>
        <begin position="266"/>
        <end position="291"/>
    </location>
</feature>
<evidence type="ECO:0000256" key="3">
    <source>
        <dbReference type="ARBA" id="ARBA00022692"/>
    </source>
</evidence>
<feature type="transmembrane region" description="Helical" evidence="6">
    <location>
        <begin position="129"/>
        <end position="155"/>
    </location>
</feature>
<gene>
    <name evidence="7" type="ordered locus">DEHA2C00858g</name>
</gene>
<dbReference type="GO" id="GO:1990961">
    <property type="term" value="P:xenobiotic detoxification by transmembrane export across the plasma membrane"/>
    <property type="evidence" value="ECO:0007669"/>
    <property type="project" value="InterPro"/>
</dbReference>
<feature type="transmembrane region" description="Helical" evidence="6">
    <location>
        <begin position="311"/>
        <end position="332"/>
    </location>
</feature>
<dbReference type="HOGENOM" id="CLU_012893_1_2_1"/>
<proteinExistence type="inferred from homology"/>
<feature type="transmembrane region" description="Helical" evidence="6">
    <location>
        <begin position="223"/>
        <end position="246"/>
    </location>
</feature>
<dbReference type="PANTHER" id="PTHR11206">
    <property type="entry name" value="MULTIDRUG RESISTANCE PROTEIN"/>
    <property type="match status" value="1"/>
</dbReference>
<dbReference type="OrthoDB" id="2126698at2759"/>
<keyword evidence="3 6" id="KW-0812">Transmembrane</keyword>
<feature type="transmembrane region" description="Helical" evidence="6">
    <location>
        <begin position="197"/>
        <end position="217"/>
    </location>
</feature>
<protein>
    <submittedName>
        <fullName evidence="7">DEHA2C00858p</fullName>
    </submittedName>
</protein>
<comment type="similarity">
    <text evidence="2">Belongs to the multi antimicrobial extrusion (MATE) (TC 2.A.66.1) family.</text>
</comment>
<evidence type="ECO:0000256" key="6">
    <source>
        <dbReference type="SAM" id="Phobius"/>
    </source>
</evidence>
<feature type="transmembrane region" description="Helical" evidence="6">
    <location>
        <begin position="455"/>
        <end position="476"/>
    </location>
</feature>
<keyword evidence="5 6" id="KW-0472">Membrane</keyword>
<dbReference type="GeneID" id="2900380"/>
<keyword evidence="4 6" id="KW-1133">Transmembrane helix</keyword>
<sequence>MPKNPNQYSETDRLLEAQGWLEHEVLGSTSGSTMGSLSTLSTEFKYIFVNSPLIVITLLLQFSLNFISIYYVKQFGENKLAAASLSNTIYYVSGSAIFNGFATSLDTLCSQAYGAKNYYNVGLYCQRCFLLMLIVLVPLTFFHFNCATIFIKRFFIDDPEIIESCNAYLSILAIGSPGLVMFEVLKRFVQSQGIFHPPAIALVCLFPINLALNNFAVPRYGYLAVPSLVALNYWSMGIGLLVYIAFTNNIKNPRKCFQRISDAHELFHNVRGMVVLSCSGIIMVVSEAMAFQILTFMTCKLSIHEMAAQSIVSTIANGVFQMPFGVAICCCTRLANIIGTGNIANLNILKKTYFIIAFGLGIINFLFLISSASWLAQIFNPTDDPTNVVRVLTTKVLIIIGINQFADCFNIICAGILRAQGRQTTGSMLSFISFYFIALPLEVLLAFNLKMGIQGLWAGLAFGVFILASCEAFCVINSNWSKIISQFLARESKSSIT</sequence>
<dbReference type="STRING" id="284592.Q6BVQ1"/>
<dbReference type="InParanoid" id="Q6BVQ1"/>
<feature type="transmembrane region" description="Helical" evidence="6">
    <location>
        <begin position="46"/>
        <end position="72"/>
    </location>
</feature>
<dbReference type="InterPro" id="IPR045069">
    <property type="entry name" value="MATE_euk"/>
</dbReference>
<dbReference type="GO" id="GO:0016020">
    <property type="term" value="C:membrane"/>
    <property type="evidence" value="ECO:0007669"/>
    <property type="project" value="UniProtKB-SubCell"/>
</dbReference>
<dbReference type="eggNOG" id="KOG1347">
    <property type="taxonomic scope" value="Eukaryota"/>
</dbReference>
<evidence type="ECO:0000256" key="5">
    <source>
        <dbReference type="ARBA" id="ARBA00023136"/>
    </source>
</evidence>